<evidence type="ECO:0000256" key="1">
    <source>
        <dbReference type="ARBA" id="ARBA00023002"/>
    </source>
</evidence>
<keyword evidence="1" id="KW-0560">Oxidoreductase</keyword>
<dbReference type="Pfam" id="PF01243">
    <property type="entry name" value="PNPOx_N"/>
    <property type="match status" value="1"/>
</dbReference>
<dbReference type="PANTHER" id="PTHR35176:SF6">
    <property type="entry name" value="HEME OXYGENASE HI_0854-RELATED"/>
    <property type="match status" value="1"/>
</dbReference>
<dbReference type="InterPro" id="IPR011576">
    <property type="entry name" value="Pyridox_Oxase_N"/>
</dbReference>
<gene>
    <name evidence="3" type="ORF">METZ01_LOCUS359394</name>
</gene>
<dbReference type="GO" id="GO:0005829">
    <property type="term" value="C:cytosol"/>
    <property type="evidence" value="ECO:0007669"/>
    <property type="project" value="TreeGrafter"/>
</dbReference>
<dbReference type="InterPro" id="IPR012349">
    <property type="entry name" value="Split_barrel_FMN-bd"/>
</dbReference>
<feature type="domain" description="Pyridoxamine 5'-phosphate oxidase N-terminal" evidence="2">
    <location>
        <begin position="6"/>
        <end position="133"/>
    </location>
</feature>
<evidence type="ECO:0000259" key="2">
    <source>
        <dbReference type="Pfam" id="PF01243"/>
    </source>
</evidence>
<dbReference type="PANTHER" id="PTHR35176">
    <property type="entry name" value="HEME OXYGENASE HI_0854-RELATED"/>
    <property type="match status" value="1"/>
</dbReference>
<proteinExistence type="predicted"/>
<dbReference type="GO" id="GO:0016627">
    <property type="term" value="F:oxidoreductase activity, acting on the CH-CH group of donors"/>
    <property type="evidence" value="ECO:0007669"/>
    <property type="project" value="TreeGrafter"/>
</dbReference>
<sequence length="137" mass="15526">MSDTQRDAFLDEVRVAVLVIERADKGPLCAPVWYRYADGAFQISMENDSAKAVLLRRAGRASLCVQDESIPYRYVTAEGPIEVEVIGGEVRHELVREMASRYLGDELGRQYADGYPPELEGGALVTLRPRRWRTEMY</sequence>
<dbReference type="GO" id="GO:0070967">
    <property type="term" value="F:coenzyme F420 binding"/>
    <property type="evidence" value="ECO:0007669"/>
    <property type="project" value="TreeGrafter"/>
</dbReference>
<accession>A0A382S9F9</accession>
<dbReference type="SUPFAM" id="SSF50475">
    <property type="entry name" value="FMN-binding split barrel"/>
    <property type="match status" value="1"/>
</dbReference>
<evidence type="ECO:0000313" key="3">
    <source>
        <dbReference type="EMBL" id="SVD06540.1"/>
    </source>
</evidence>
<dbReference type="InterPro" id="IPR052019">
    <property type="entry name" value="F420H2_bilvrd_red/Heme_oxyg"/>
</dbReference>
<dbReference type="Gene3D" id="2.30.110.10">
    <property type="entry name" value="Electron Transport, Fmn-binding Protein, Chain A"/>
    <property type="match status" value="1"/>
</dbReference>
<organism evidence="3">
    <name type="scientific">marine metagenome</name>
    <dbReference type="NCBI Taxonomy" id="408172"/>
    <lineage>
        <taxon>unclassified sequences</taxon>
        <taxon>metagenomes</taxon>
        <taxon>ecological metagenomes</taxon>
    </lineage>
</organism>
<name>A0A382S9F9_9ZZZZ</name>
<protein>
    <recommendedName>
        <fullName evidence="2">Pyridoxamine 5'-phosphate oxidase N-terminal domain-containing protein</fullName>
    </recommendedName>
</protein>
<reference evidence="3" key="1">
    <citation type="submission" date="2018-05" db="EMBL/GenBank/DDBJ databases">
        <authorList>
            <person name="Lanie J.A."/>
            <person name="Ng W.-L."/>
            <person name="Kazmierczak K.M."/>
            <person name="Andrzejewski T.M."/>
            <person name="Davidsen T.M."/>
            <person name="Wayne K.J."/>
            <person name="Tettelin H."/>
            <person name="Glass J.I."/>
            <person name="Rusch D."/>
            <person name="Podicherti R."/>
            <person name="Tsui H.-C.T."/>
            <person name="Winkler M.E."/>
        </authorList>
    </citation>
    <scope>NUCLEOTIDE SEQUENCE</scope>
</reference>
<dbReference type="EMBL" id="UINC01127427">
    <property type="protein sequence ID" value="SVD06540.1"/>
    <property type="molecule type" value="Genomic_DNA"/>
</dbReference>
<dbReference type="AlphaFoldDB" id="A0A382S9F9"/>